<evidence type="ECO:0000313" key="4">
    <source>
        <dbReference type="Proteomes" id="UP000229342"/>
    </source>
</evidence>
<evidence type="ECO:0000259" key="2">
    <source>
        <dbReference type="PROSITE" id="PS51168"/>
    </source>
</evidence>
<name>A0A2H0KFB6_9BACT</name>
<dbReference type="PANTHER" id="PTHR38041:SF1">
    <property type="entry name" value="CHORISMATE MUTASE"/>
    <property type="match status" value="1"/>
</dbReference>
<gene>
    <name evidence="3" type="ORF">COV91_00600</name>
</gene>
<reference evidence="3 4" key="1">
    <citation type="submission" date="2017-09" db="EMBL/GenBank/DDBJ databases">
        <title>Depth-based differentiation of microbial function through sediment-hosted aquifers and enrichment of novel symbionts in the deep terrestrial subsurface.</title>
        <authorList>
            <person name="Probst A.J."/>
            <person name="Ladd B."/>
            <person name="Jarett J.K."/>
            <person name="Geller-Mcgrath D.E."/>
            <person name="Sieber C.M."/>
            <person name="Emerson J.B."/>
            <person name="Anantharaman K."/>
            <person name="Thomas B.C."/>
            <person name="Malmstrom R."/>
            <person name="Stieglmeier M."/>
            <person name="Klingl A."/>
            <person name="Woyke T."/>
            <person name="Ryan C.M."/>
            <person name="Banfield J.F."/>
        </authorList>
    </citation>
    <scope>NUCLEOTIDE SEQUENCE [LARGE SCALE GENOMIC DNA]</scope>
    <source>
        <strain evidence="3">CG11_big_fil_rev_8_21_14_0_20_46_11</strain>
    </source>
</reference>
<dbReference type="EMBL" id="PCVG01000012">
    <property type="protein sequence ID" value="PIQ69094.1"/>
    <property type="molecule type" value="Genomic_DNA"/>
</dbReference>
<dbReference type="PROSITE" id="PS51168">
    <property type="entry name" value="CHORISMATE_MUT_2"/>
    <property type="match status" value="1"/>
</dbReference>
<dbReference type="AlphaFoldDB" id="A0A2H0KFB6"/>
<proteinExistence type="predicted"/>
<dbReference type="PANTHER" id="PTHR38041">
    <property type="entry name" value="CHORISMATE MUTASE"/>
    <property type="match status" value="1"/>
</dbReference>
<sequence>MKTGKLNNLREKIDLLDAELLHVLAKRFAHVRDIRTIKKELGLAPLDTTRWQKVLETRLAEAEKLGLSPIFVKKMLELIHERSIEIEGH</sequence>
<dbReference type="SMART" id="SM00830">
    <property type="entry name" value="CM_2"/>
    <property type="match status" value="1"/>
</dbReference>
<evidence type="ECO:0000256" key="1">
    <source>
        <dbReference type="ARBA" id="ARBA00023235"/>
    </source>
</evidence>
<dbReference type="InterPro" id="IPR051331">
    <property type="entry name" value="Chorismate_mutase-related"/>
</dbReference>
<protein>
    <recommendedName>
        <fullName evidence="2">Chorismate mutase domain-containing protein</fullName>
    </recommendedName>
</protein>
<dbReference type="Pfam" id="PF01817">
    <property type="entry name" value="CM_2"/>
    <property type="match status" value="1"/>
</dbReference>
<dbReference type="InterPro" id="IPR036263">
    <property type="entry name" value="Chorismate_II_sf"/>
</dbReference>
<dbReference type="InterPro" id="IPR002701">
    <property type="entry name" value="CM_II_prokaryot"/>
</dbReference>
<dbReference type="GO" id="GO:0004106">
    <property type="term" value="F:chorismate mutase activity"/>
    <property type="evidence" value="ECO:0007669"/>
    <property type="project" value="InterPro"/>
</dbReference>
<organism evidence="3 4">
    <name type="scientific">Candidatus Taylorbacteria bacterium CG11_big_fil_rev_8_21_14_0_20_46_11</name>
    <dbReference type="NCBI Taxonomy" id="1975025"/>
    <lineage>
        <taxon>Bacteria</taxon>
        <taxon>Candidatus Tayloriibacteriota</taxon>
    </lineage>
</organism>
<dbReference type="Gene3D" id="1.20.59.10">
    <property type="entry name" value="Chorismate mutase"/>
    <property type="match status" value="1"/>
</dbReference>
<keyword evidence="1" id="KW-0413">Isomerase</keyword>
<dbReference type="GO" id="GO:0009697">
    <property type="term" value="P:salicylic acid biosynthetic process"/>
    <property type="evidence" value="ECO:0007669"/>
    <property type="project" value="TreeGrafter"/>
</dbReference>
<feature type="domain" description="Chorismate mutase" evidence="2">
    <location>
        <begin position="1"/>
        <end position="89"/>
    </location>
</feature>
<accession>A0A2H0KFB6</accession>
<evidence type="ECO:0000313" key="3">
    <source>
        <dbReference type="EMBL" id="PIQ69094.1"/>
    </source>
</evidence>
<dbReference type="GO" id="GO:0046417">
    <property type="term" value="P:chorismate metabolic process"/>
    <property type="evidence" value="ECO:0007669"/>
    <property type="project" value="InterPro"/>
</dbReference>
<dbReference type="SUPFAM" id="SSF48600">
    <property type="entry name" value="Chorismate mutase II"/>
    <property type="match status" value="1"/>
</dbReference>
<comment type="caution">
    <text evidence="3">The sequence shown here is derived from an EMBL/GenBank/DDBJ whole genome shotgun (WGS) entry which is preliminary data.</text>
</comment>
<dbReference type="Proteomes" id="UP000229342">
    <property type="component" value="Unassembled WGS sequence"/>
</dbReference>
<dbReference type="InterPro" id="IPR036979">
    <property type="entry name" value="CM_dom_sf"/>
</dbReference>